<keyword evidence="3" id="KW-1185">Reference proteome</keyword>
<feature type="region of interest" description="Disordered" evidence="1">
    <location>
        <begin position="214"/>
        <end position="234"/>
    </location>
</feature>
<dbReference type="AlphaFoldDB" id="A0A9W7CH46"/>
<dbReference type="Gene3D" id="1.10.10.60">
    <property type="entry name" value="Homeodomain-like"/>
    <property type="match status" value="2"/>
</dbReference>
<sequence length="379" mass="42409">MAPINGNNANLYTYEKSTVMNTLRRDRTLLHNLPSLHSKYVSSILFHCDTYNNMISPSAAPGSLLSYHIDHIEALSSGSATSRSNLQAIDSRANMVKGTKAVTDCYGSLTVGISEAQVLAVVKHVENKHKDSSALLKTKKRLVKDKLTRIFLKSPPKGVKWNGDFQSMYKRYLTQLREKTVTWREGKENGALLYEYIDAFVGHGAKPPRRAITAEKKNNNTITNERDPWSKEETASFEKAKKKHAKKRSVWAAILADTSNGSYGSVYGGRRTNVDLKDRNRNIMNGAAGAYPLESRKRGRSGMEKVAVNAQKKQRVDRDQQRYEWGVEETELFLKAVEKQGKGKWAAMLADETPGSYGAVFGGKRTNVHLKDKARALKL</sequence>
<dbReference type="SUPFAM" id="SSF46689">
    <property type="entry name" value="Homeodomain-like"/>
    <property type="match status" value="1"/>
</dbReference>
<evidence type="ECO:0000313" key="3">
    <source>
        <dbReference type="Proteomes" id="UP001165160"/>
    </source>
</evidence>
<proteinExistence type="predicted"/>
<gene>
    <name evidence="2" type="ORF">TrVE_jg12862</name>
</gene>
<evidence type="ECO:0000313" key="2">
    <source>
        <dbReference type="EMBL" id="GMI05713.1"/>
    </source>
</evidence>
<organism evidence="2 3">
    <name type="scientific">Triparma verrucosa</name>
    <dbReference type="NCBI Taxonomy" id="1606542"/>
    <lineage>
        <taxon>Eukaryota</taxon>
        <taxon>Sar</taxon>
        <taxon>Stramenopiles</taxon>
        <taxon>Ochrophyta</taxon>
        <taxon>Bolidophyceae</taxon>
        <taxon>Parmales</taxon>
        <taxon>Triparmaceae</taxon>
        <taxon>Triparma</taxon>
    </lineage>
</organism>
<dbReference type="Proteomes" id="UP001165160">
    <property type="component" value="Unassembled WGS sequence"/>
</dbReference>
<reference evidence="3" key="1">
    <citation type="journal article" date="2023" name="Commun. Biol.">
        <title>Genome analysis of Parmales, the sister group of diatoms, reveals the evolutionary specialization of diatoms from phago-mixotrophs to photoautotrophs.</title>
        <authorList>
            <person name="Ban H."/>
            <person name="Sato S."/>
            <person name="Yoshikawa S."/>
            <person name="Yamada K."/>
            <person name="Nakamura Y."/>
            <person name="Ichinomiya M."/>
            <person name="Sato N."/>
            <person name="Blanc-Mathieu R."/>
            <person name="Endo H."/>
            <person name="Kuwata A."/>
            <person name="Ogata H."/>
        </authorList>
    </citation>
    <scope>NUCLEOTIDE SEQUENCE [LARGE SCALE GENOMIC DNA]</scope>
    <source>
        <strain evidence="3">NIES 3699</strain>
    </source>
</reference>
<comment type="caution">
    <text evidence="2">The sequence shown here is derived from an EMBL/GenBank/DDBJ whole genome shotgun (WGS) entry which is preliminary data.</text>
</comment>
<protein>
    <submittedName>
        <fullName evidence="2">Uncharacterized protein</fullName>
    </submittedName>
</protein>
<dbReference type="InterPro" id="IPR009057">
    <property type="entry name" value="Homeodomain-like_sf"/>
</dbReference>
<dbReference type="EMBL" id="BRXX01000334">
    <property type="protein sequence ID" value="GMI05713.1"/>
    <property type="molecule type" value="Genomic_DNA"/>
</dbReference>
<name>A0A9W7CH46_9STRA</name>
<evidence type="ECO:0000256" key="1">
    <source>
        <dbReference type="SAM" id="MobiDB-lite"/>
    </source>
</evidence>
<accession>A0A9W7CH46</accession>
<dbReference type="CDD" id="cd11660">
    <property type="entry name" value="SANT_TRF"/>
    <property type="match status" value="1"/>
</dbReference>